<protein>
    <recommendedName>
        <fullName evidence="11">Fis family transcriptional regulator</fullName>
    </recommendedName>
</protein>
<keyword evidence="2" id="KW-0067">ATP-binding</keyword>
<keyword evidence="3" id="KW-0805">Transcription regulation</keyword>
<dbReference type="Pfam" id="PF00158">
    <property type="entry name" value="Sigma54_activat"/>
    <property type="match status" value="1"/>
</dbReference>
<dbReference type="OrthoDB" id="9763792at2"/>
<dbReference type="Gene3D" id="1.10.10.60">
    <property type="entry name" value="Homeodomain-like"/>
    <property type="match status" value="1"/>
</dbReference>
<evidence type="ECO:0000256" key="5">
    <source>
        <dbReference type="ARBA" id="ARBA00023163"/>
    </source>
</evidence>
<dbReference type="Pfam" id="PF00498">
    <property type="entry name" value="FHA"/>
    <property type="match status" value="1"/>
</dbReference>
<dbReference type="Pfam" id="PF02954">
    <property type="entry name" value="HTH_8"/>
    <property type="match status" value="1"/>
</dbReference>
<dbReference type="PRINTS" id="PR01590">
    <property type="entry name" value="HTHFIS"/>
</dbReference>
<dbReference type="AlphaFoldDB" id="A0A2L0ER39"/>
<dbReference type="InterPro" id="IPR002197">
    <property type="entry name" value="HTH_Fis"/>
</dbReference>
<dbReference type="PROSITE" id="PS00675">
    <property type="entry name" value="SIGMA54_INTERACT_1"/>
    <property type="match status" value="1"/>
</dbReference>
<keyword evidence="1" id="KW-0547">Nucleotide-binding</keyword>
<evidence type="ECO:0000256" key="6">
    <source>
        <dbReference type="SAM" id="MobiDB-lite"/>
    </source>
</evidence>
<reference evidence="9 10" key="1">
    <citation type="submission" date="2015-09" db="EMBL/GenBank/DDBJ databases">
        <title>Sorangium comparison.</title>
        <authorList>
            <person name="Zaburannyi N."/>
            <person name="Bunk B."/>
            <person name="Overmann J."/>
            <person name="Mueller R."/>
        </authorList>
    </citation>
    <scope>NUCLEOTIDE SEQUENCE [LARGE SCALE GENOMIC DNA]</scope>
    <source>
        <strain evidence="9 10">So ce26</strain>
    </source>
</reference>
<keyword evidence="5" id="KW-0804">Transcription</keyword>
<dbReference type="PROSITE" id="PS00676">
    <property type="entry name" value="SIGMA54_INTERACT_2"/>
    <property type="match status" value="1"/>
</dbReference>
<dbReference type="PROSITE" id="PS00688">
    <property type="entry name" value="SIGMA54_INTERACT_3"/>
    <property type="match status" value="1"/>
</dbReference>
<dbReference type="EMBL" id="CP012673">
    <property type="protein sequence ID" value="AUX41730.1"/>
    <property type="molecule type" value="Genomic_DNA"/>
</dbReference>
<organism evidence="9 10">
    <name type="scientific">Sorangium cellulosum</name>
    <name type="common">Polyangium cellulosum</name>
    <dbReference type="NCBI Taxonomy" id="56"/>
    <lineage>
        <taxon>Bacteria</taxon>
        <taxon>Pseudomonadati</taxon>
        <taxon>Myxococcota</taxon>
        <taxon>Polyangia</taxon>
        <taxon>Polyangiales</taxon>
        <taxon>Polyangiaceae</taxon>
        <taxon>Sorangium</taxon>
    </lineage>
</organism>
<dbReference type="InterPro" id="IPR000253">
    <property type="entry name" value="FHA_dom"/>
</dbReference>
<evidence type="ECO:0000256" key="2">
    <source>
        <dbReference type="ARBA" id="ARBA00022840"/>
    </source>
</evidence>
<dbReference type="Pfam" id="PF25601">
    <property type="entry name" value="AAA_lid_14"/>
    <property type="match status" value="1"/>
</dbReference>
<dbReference type="Gene3D" id="2.60.200.20">
    <property type="match status" value="1"/>
</dbReference>
<evidence type="ECO:0000313" key="9">
    <source>
        <dbReference type="EMBL" id="AUX41730.1"/>
    </source>
</evidence>
<gene>
    <name evidence="9" type="ORF">SOCE26_031530</name>
</gene>
<name>A0A2L0ER39_SORCE</name>
<evidence type="ECO:0000259" key="8">
    <source>
        <dbReference type="PROSITE" id="PS50045"/>
    </source>
</evidence>
<dbReference type="CDD" id="cd00009">
    <property type="entry name" value="AAA"/>
    <property type="match status" value="1"/>
</dbReference>
<dbReference type="SUPFAM" id="SSF49879">
    <property type="entry name" value="SMAD/FHA domain"/>
    <property type="match status" value="1"/>
</dbReference>
<dbReference type="CDD" id="cd00060">
    <property type="entry name" value="FHA"/>
    <property type="match status" value="1"/>
</dbReference>
<dbReference type="SUPFAM" id="SSF46689">
    <property type="entry name" value="Homeodomain-like"/>
    <property type="match status" value="1"/>
</dbReference>
<dbReference type="FunFam" id="3.40.50.300:FF:000006">
    <property type="entry name" value="DNA-binding transcriptional regulator NtrC"/>
    <property type="match status" value="1"/>
</dbReference>
<dbReference type="InterPro" id="IPR027417">
    <property type="entry name" value="P-loop_NTPase"/>
</dbReference>
<dbReference type="InterPro" id="IPR003593">
    <property type="entry name" value="AAA+_ATPase"/>
</dbReference>
<dbReference type="Gene3D" id="3.40.50.300">
    <property type="entry name" value="P-loop containing nucleotide triphosphate hydrolases"/>
    <property type="match status" value="1"/>
</dbReference>
<dbReference type="SMART" id="SM00382">
    <property type="entry name" value="AAA"/>
    <property type="match status" value="1"/>
</dbReference>
<feature type="domain" description="FHA" evidence="7">
    <location>
        <begin position="19"/>
        <end position="67"/>
    </location>
</feature>
<dbReference type="InterPro" id="IPR009057">
    <property type="entry name" value="Homeodomain-like_sf"/>
</dbReference>
<dbReference type="InterPro" id="IPR002078">
    <property type="entry name" value="Sigma_54_int"/>
</dbReference>
<dbReference type="PROSITE" id="PS50045">
    <property type="entry name" value="SIGMA54_INTERACT_4"/>
    <property type="match status" value="1"/>
</dbReference>
<dbReference type="InterPro" id="IPR025943">
    <property type="entry name" value="Sigma_54_int_dom_ATP-bd_2"/>
</dbReference>
<evidence type="ECO:0008006" key="11">
    <source>
        <dbReference type="Google" id="ProtNLM"/>
    </source>
</evidence>
<dbReference type="GO" id="GO:0043565">
    <property type="term" value="F:sequence-specific DNA binding"/>
    <property type="evidence" value="ECO:0007669"/>
    <property type="project" value="InterPro"/>
</dbReference>
<proteinExistence type="predicted"/>
<evidence type="ECO:0000256" key="4">
    <source>
        <dbReference type="ARBA" id="ARBA00023125"/>
    </source>
</evidence>
<feature type="region of interest" description="Disordered" evidence="6">
    <location>
        <begin position="358"/>
        <end position="389"/>
    </location>
</feature>
<keyword evidence="4" id="KW-0238">DNA-binding</keyword>
<dbReference type="SUPFAM" id="SSF52540">
    <property type="entry name" value="P-loop containing nucleoside triphosphate hydrolases"/>
    <property type="match status" value="1"/>
</dbReference>
<evidence type="ECO:0000313" key="10">
    <source>
        <dbReference type="Proteomes" id="UP000238348"/>
    </source>
</evidence>
<dbReference type="Proteomes" id="UP000238348">
    <property type="component" value="Chromosome"/>
</dbReference>
<dbReference type="PANTHER" id="PTHR32071">
    <property type="entry name" value="TRANSCRIPTIONAL REGULATORY PROTEIN"/>
    <property type="match status" value="1"/>
</dbReference>
<sequence>MVFVGGDVQTHSLPEAGCVSIGRTAENDVRIDHPSVSRRHAVLHVGPPFRLEDLGGKNGTFVRDPHEPAEDARTLTMLQVSGEVVDVCVGDCITLGSSSLVIRRAPTAAPAPFDAEPRAPLMQALLEQAYLAARSPISVLILGETGVGKEVLAQTIHRRSPRARAPFQALNCAALSESLLESELFGHEKGAFTGAFQARPGLFEAAEGGTVFLDEVGELPMNIQVKLLRVLEERKVLRVGARAARPIDVRFVSATNRDLEIEIARGAFRQDLFFRLNGIALTLPPLRRRVAEIAPLGARFAEQAARQLDRARAPSISREALASLERYPWPGNIRELRNAIERAVVLCPGDTLLPEHFPAQITGGARPLDDGAASSPTPEPPRRDDVATDESVERLTLALGEVERRRVVQALDQCQGNQTKAAALLGISRTTLVARIEAYGLPRPRKRS</sequence>
<dbReference type="InterPro" id="IPR025662">
    <property type="entry name" value="Sigma_54_int_dom_ATP-bd_1"/>
</dbReference>
<evidence type="ECO:0000256" key="3">
    <source>
        <dbReference type="ARBA" id="ARBA00023015"/>
    </source>
</evidence>
<dbReference type="InterPro" id="IPR058031">
    <property type="entry name" value="AAA_lid_NorR"/>
</dbReference>
<dbReference type="PANTHER" id="PTHR32071:SF81">
    <property type="entry name" value="PROPIONATE CATABOLISM OPERON REGULATORY PROTEIN"/>
    <property type="match status" value="1"/>
</dbReference>
<dbReference type="SMART" id="SM00240">
    <property type="entry name" value="FHA"/>
    <property type="match status" value="1"/>
</dbReference>
<dbReference type="PROSITE" id="PS50006">
    <property type="entry name" value="FHA_DOMAIN"/>
    <property type="match status" value="1"/>
</dbReference>
<dbReference type="GO" id="GO:0006355">
    <property type="term" value="P:regulation of DNA-templated transcription"/>
    <property type="evidence" value="ECO:0007669"/>
    <property type="project" value="InterPro"/>
</dbReference>
<dbReference type="GO" id="GO:0005524">
    <property type="term" value="F:ATP binding"/>
    <property type="evidence" value="ECO:0007669"/>
    <property type="project" value="UniProtKB-KW"/>
</dbReference>
<evidence type="ECO:0000259" key="7">
    <source>
        <dbReference type="PROSITE" id="PS50006"/>
    </source>
</evidence>
<feature type="domain" description="Sigma-54 factor interaction" evidence="8">
    <location>
        <begin position="115"/>
        <end position="345"/>
    </location>
</feature>
<dbReference type="Gene3D" id="1.10.8.60">
    <property type="match status" value="1"/>
</dbReference>
<dbReference type="InterPro" id="IPR025944">
    <property type="entry name" value="Sigma_54_int_dom_CS"/>
</dbReference>
<dbReference type="InterPro" id="IPR008984">
    <property type="entry name" value="SMAD_FHA_dom_sf"/>
</dbReference>
<evidence type="ECO:0000256" key="1">
    <source>
        <dbReference type="ARBA" id="ARBA00022741"/>
    </source>
</evidence>
<accession>A0A2L0ER39</accession>